<sequence>MRPSSSTHKSVNSPASWLTWRPAVIRTIVTGTGRSTVIVCCAVAAIAACSHRSAPATTSPPVAAGIDSLLVSVEDVRRIANFEYLTPHAHADLRKPSQGDVDAPGPCRAVGNSDLTFGNGWSEFRSVGYGGATDDLEPGGVAMIDEVSQAVAVYPNSSTTRGVLHQLLSYVTACTALHDTNYDFALDEPDHSTLRLSSQGWSHLYRAKSAVLISVGVLGLEPADRIANTILQTITDRID</sequence>
<dbReference type="InterPro" id="IPR038232">
    <property type="entry name" value="PknH-like_Extracell_sf"/>
</dbReference>
<dbReference type="STRING" id="1430326.B8W66_01835"/>
<dbReference type="Gene3D" id="3.40.1000.70">
    <property type="entry name" value="PknH-like extracellular domain"/>
    <property type="match status" value="1"/>
</dbReference>
<keyword evidence="3" id="KW-1185">Reference proteome</keyword>
<dbReference type="Proteomes" id="UP000193247">
    <property type="component" value="Unassembled WGS sequence"/>
</dbReference>
<dbReference type="AlphaFoldDB" id="A0A1X2M0L1"/>
<proteinExistence type="predicted"/>
<comment type="caution">
    <text evidence="2">The sequence shown here is derived from an EMBL/GenBank/DDBJ whole genome shotgun (WGS) entry which is preliminary data.</text>
</comment>
<evidence type="ECO:0000313" key="3">
    <source>
        <dbReference type="Proteomes" id="UP000193247"/>
    </source>
</evidence>
<dbReference type="InterPro" id="IPR026954">
    <property type="entry name" value="PknH-like_Extracell"/>
</dbReference>
<evidence type="ECO:0000259" key="1">
    <source>
        <dbReference type="Pfam" id="PF14032"/>
    </source>
</evidence>
<organism evidence="2 3">
    <name type="scientific">Mycobacterium decipiens</name>
    <dbReference type="NCBI Taxonomy" id="1430326"/>
    <lineage>
        <taxon>Bacteria</taxon>
        <taxon>Bacillati</taxon>
        <taxon>Actinomycetota</taxon>
        <taxon>Actinomycetes</taxon>
        <taxon>Mycobacteriales</taxon>
        <taxon>Mycobacteriaceae</taxon>
        <taxon>Mycobacterium</taxon>
    </lineage>
</organism>
<name>A0A1X2M0L1_9MYCO</name>
<gene>
    <name evidence="2" type="ORF">B8W66_01835</name>
</gene>
<reference evidence="2 3" key="1">
    <citation type="submission" date="2017-04" db="EMBL/GenBank/DDBJ databases">
        <title>The new phylogeny of genus Mycobacterium.</title>
        <authorList>
            <person name="Tortoli E."/>
            <person name="Trovato A."/>
            <person name="Cirillo D.M."/>
        </authorList>
    </citation>
    <scope>NUCLEOTIDE SEQUENCE [LARGE SCALE GENOMIC DNA]</scope>
    <source>
        <strain evidence="2 3">TBL 1200985</strain>
    </source>
</reference>
<dbReference type="OrthoDB" id="4629891at2"/>
<dbReference type="EMBL" id="NCXP01000001">
    <property type="protein sequence ID" value="OSC43155.1"/>
    <property type="molecule type" value="Genomic_DNA"/>
</dbReference>
<dbReference type="Pfam" id="PF14032">
    <property type="entry name" value="PknH_C"/>
    <property type="match status" value="1"/>
</dbReference>
<protein>
    <recommendedName>
        <fullName evidence="1">PknH-like extracellular domain-containing protein</fullName>
    </recommendedName>
</protein>
<feature type="domain" description="PknH-like extracellular" evidence="1">
    <location>
        <begin position="63"/>
        <end position="237"/>
    </location>
</feature>
<accession>A0A1X2M0L1</accession>
<evidence type="ECO:0000313" key="2">
    <source>
        <dbReference type="EMBL" id="OSC43155.1"/>
    </source>
</evidence>